<feature type="domain" description="YjeF C-terminal" evidence="7">
    <location>
        <begin position="8"/>
        <end position="275"/>
    </location>
</feature>
<feature type="binding site" evidence="6">
    <location>
        <position position="210"/>
    </location>
    <ligand>
        <name>AMP</name>
        <dbReference type="ChEBI" id="CHEBI:456215"/>
    </ligand>
</feature>
<feature type="binding site" evidence="6">
    <location>
        <position position="139"/>
    </location>
    <ligand>
        <name>(6S)-NADPHX</name>
        <dbReference type="ChEBI" id="CHEBI:64076"/>
    </ligand>
</feature>
<dbReference type="Pfam" id="PF01256">
    <property type="entry name" value="Carb_kinase"/>
    <property type="match status" value="1"/>
</dbReference>
<evidence type="ECO:0000313" key="9">
    <source>
        <dbReference type="Proteomes" id="UP000309133"/>
    </source>
</evidence>
<organism evidence="8 9">
    <name type="scientific">Naasia lichenicola</name>
    <dbReference type="NCBI Taxonomy" id="2565933"/>
    <lineage>
        <taxon>Bacteria</taxon>
        <taxon>Bacillati</taxon>
        <taxon>Actinomycetota</taxon>
        <taxon>Actinomycetes</taxon>
        <taxon>Micrococcales</taxon>
        <taxon>Microbacteriaceae</taxon>
        <taxon>Naasia</taxon>
    </lineage>
</organism>
<evidence type="ECO:0000256" key="2">
    <source>
        <dbReference type="ARBA" id="ARBA00022840"/>
    </source>
</evidence>
<dbReference type="InterPro" id="IPR000631">
    <property type="entry name" value="CARKD"/>
</dbReference>
<dbReference type="Proteomes" id="UP000309133">
    <property type="component" value="Unassembled WGS sequence"/>
</dbReference>
<gene>
    <name evidence="6" type="primary">nnrD</name>
    <name evidence="8" type="ORF">E6C64_17265</name>
</gene>
<comment type="similarity">
    <text evidence="6">Belongs to the NnrD/CARKD family.</text>
</comment>
<dbReference type="InterPro" id="IPR029056">
    <property type="entry name" value="Ribokinase-like"/>
</dbReference>
<name>A0A4S4FF04_9MICO</name>
<feature type="binding site" evidence="6">
    <location>
        <position position="43"/>
    </location>
    <ligand>
        <name>(6S)-NADPHX</name>
        <dbReference type="ChEBI" id="CHEBI:64076"/>
    </ligand>
</feature>
<evidence type="ECO:0000256" key="5">
    <source>
        <dbReference type="ARBA" id="ARBA00023239"/>
    </source>
</evidence>
<dbReference type="Gene3D" id="3.40.1190.20">
    <property type="match status" value="1"/>
</dbReference>
<keyword evidence="9" id="KW-1185">Reference proteome</keyword>
<dbReference type="PANTHER" id="PTHR12592:SF0">
    <property type="entry name" value="ATP-DEPENDENT (S)-NAD(P)H-HYDRATE DEHYDRATASE"/>
    <property type="match status" value="1"/>
</dbReference>
<keyword evidence="2 6" id="KW-0067">ATP-binding</keyword>
<dbReference type="PROSITE" id="PS51383">
    <property type="entry name" value="YJEF_C_3"/>
    <property type="match status" value="1"/>
</dbReference>
<evidence type="ECO:0000256" key="1">
    <source>
        <dbReference type="ARBA" id="ARBA00022741"/>
    </source>
</evidence>
<comment type="catalytic activity">
    <reaction evidence="6">
        <text>(6S)-NADPHX + ADP = AMP + phosphate + NADPH + H(+)</text>
        <dbReference type="Rhea" id="RHEA:32235"/>
        <dbReference type="ChEBI" id="CHEBI:15378"/>
        <dbReference type="ChEBI" id="CHEBI:43474"/>
        <dbReference type="ChEBI" id="CHEBI:57783"/>
        <dbReference type="ChEBI" id="CHEBI:64076"/>
        <dbReference type="ChEBI" id="CHEBI:456215"/>
        <dbReference type="ChEBI" id="CHEBI:456216"/>
        <dbReference type="EC" id="4.2.1.136"/>
    </reaction>
</comment>
<dbReference type="EC" id="4.2.1.136" evidence="6"/>
<dbReference type="RefSeq" id="WP_136428918.1">
    <property type="nucleotide sequence ID" value="NZ_SSSM01000006.1"/>
</dbReference>
<protein>
    <recommendedName>
        <fullName evidence="6">ADP-dependent (S)-NAD(P)H-hydrate dehydratase</fullName>
        <ecNumber evidence="6">4.2.1.136</ecNumber>
    </recommendedName>
    <alternativeName>
        <fullName evidence="6">ADP-dependent NAD(P)HX dehydratase</fullName>
    </alternativeName>
</protein>
<dbReference type="HAMAP" id="MF_01965">
    <property type="entry name" value="NADHX_dehydratase"/>
    <property type="match status" value="1"/>
</dbReference>
<keyword evidence="4 6" id="KW-0520">NAD</keyword>
<dbReference type="CDD" id="cd01171">
    <property type="entry name" value="YXKO-related"/>
    <property type="match status" value="1"/>
</dbReference>
<reference evidence="8 9" key="1">
    <citation type="submission" date="2019-04" db="EMBL/GenBank/DDBJ databases">
        <authorList>
            <person name="Jiang L."/>
        </authorList>
    </citation>
    <scope>NUCLEOTIDE SEQUENCE [LARGE SCALE GENOMIC DNA]</scope>
    <source>
        <strain evidence="8 9">YIM 131853</strain>
    </source>
</reference>
<feature type="binding site" evidence="6">
    <location>
        <position position="211"/>
    </location>
    <ligand>
        <name>(6S)-NADPHX</name>
        <dbReference type="ChEBI" id="CHEBI:64076"/>
    </ligand>
</feature>
<dbReference type="EMBL" id="SSSM01000006">
    <property type="protein sequence ID" value="THG28558.1"/>
    <property type="molecule type" value="Genomic_DNA"/>
</dbReference>
<feature type="binding site" evidence="6">
    <location>
        <position position="93"/>
    </location>
    <ligand>
        <name>(6S)-NADPHX</name>
        <dbReference type="ChEBI" id="CHEBI:64076"/>
    </ligand>
</feature>
<evidence type="ECO:0000256" key="3">
    <source>
        <dbReference type="ARBA" id="ARBA00022857"/>
    </source>
</evidence>
<comment type="cofactor">
    <cofactor evidence="6">
        <name>Mg(2+)</name>
        <dbReference type="ChEBI" id="CHEBI:18420"/>
    </cofactor>
</comment>
<keyword evidence="5 6" id="KW-0456">Lyase</keyword>
<dbReference type="GO" id="GO:0110051">
    <property type="term" value="P:metabolite repair"/>
    <property type="evidence" value="ECO:0007669"/>
    <property type="project" value="TreeGrafter"/>
</dbReference>
<sequence length="279" mass="28259">MSDWRDWTAAETAAWIRVPESGDDKYSRGVLGMLTGSAEYPGAAVLGVEGAARTGLGMIRYLGDERAADFVLHRRPEIVTGAGRVQAWLAGSGMDSSTRSGGLAEQLGAALAEGLPTVLDAGALDLVDRAAGPVVITPHFGELARLLSARGDEVEKSDIAELPAQWARAAADRLGVVVLLKGSTTYVAAPRGEGIRVAAGPAWVATAGAGDVLGGVLGALLASHSERVLAEPSVLAEVAAAAAHLHGRAGELASSGGPIVALDLAEALPAAIRELLAGA</sequence>
<evidence type="ECO:0000256" key="4">
    <source>
        <dbReference type="ARBA" id="ARBA00023027"/>
    </source>
</evidence>
<proteinExistence type="inferred from homology"/>
<dbReference type="GO" id="GO:0052855">
    <property type="term" value="F:ADP-dependent NAD(P)H-hydrate dehydratase activity"/>
    <property type="evidence" value="ECO:0007669"/>
    <property type="project" value="UniProtKB-UniRule"/>
</dbReference>
<dbReference type="AlphaFoldDB" id="A0A4S4FF04"/>
<keyword evidence="3 6" id="KW-0521">NADP</keyword>
<dbReference type="SUPFAM" id="SSF53613">
    <property type="entry name" value="Ribokinase-like"/>
    <property type="match status" value="1"/>
</dbReference>
<dbReference type="PANTHER" id="PTHR12592">
    <property type="entry name" value="ATP-DEPENDENT (S)-NAD(P)H-HYDRATE DEHYDRATASE FAMILY MEMBER"/>
    <property type="match status" value="1"/>
</dbReference>
<dbReference type="OrthoDB" id="9806925at2"/>
<comment type="caution">
    <text evidence="8">The sequence shown here is derived from an EMBL/GenBank/DDBJ whole genome shotgun (WGS) entry which is preliminary data.</text>
</comment>
<dbReference type="GO" id="GO:0046496">
    <property type="term" value="P:nicotinamide nucleotide metabolic process"/>
    <property type="evidence" value="ECO:0007669"/>
    <property type="project" value="UniProtKB-UniRule"/>
</dbReference>
<dbReference type="GO" id="GO:0005524">
    <property type="term" value="F:ATP binding"/>
    <property type="evidence" value="ECO:0007669"/>
    <property type="project" value="UniProtKB-KW"/>
</dbReference>
<feature type="binding site" evidence="6">
    <location>
        <begin position="181"/>
        <end position="185"/>
    </location>
    <ligand>
        <name>AMP</name>
        <dbReference type="ChEBI" id="CHEBI:456215"/>
    </ligand>
</feature>
<evidence type="ECO:0000256" key="6">
    <source>
        <dbReference type="HAMAP-Rule" id="MF_01965"/>
    </source>
</evidence>
<evidence type="ECO:0000313" key="8">
    <source>
        <dbReference type="EMBL" id="THG28558.1"/>
    </source>
</evidence>
<comment type="subunit">
    <text evidence="6">Homotetramer.</text>
</comment>
<dbReference type="GO" id="GO:0052856">
    <property type="term" value="F:NAD(P)HX epimerase activity"/>
    <property type="evidence" value="ECO:0007669"/>
    <property type="project" value="TreeGrafter"/>
</dbReference>
<accession>A0A4S4FF04</accession>
<comment type="catalytic activity">
    <reaction evidence="6">
        <text>(6S)-NADHX + ADP = AMP + phosphate + NADH + H(+)</text>
        <dbReference type="Rhea" id="RHEA:32223"/>
        <dbReference type="ChEBI" id="CHEBI:15378"/>
        <dbReference type="ChEBI" id="CHEBI:43474"/>
        <dbReference type="ChEBI" id="CHEBI:57945"/>
        <dbReference type="ChEBI" id="CHEBI:64074"/>
        <dbReference type="ChEBI" id="CHEBI:456215"/>
        <dbReference type="ChEBI" id="CHEBI:456216"/>
        <dbReference type="EC" id="4.2.1.136"/>
    </reaction>
</comment>
<keyword evidence="1 6" id="KW-0547">Nucleotide-binding</keyword>
<comment type="function">
    <text evidence="6">Catalyzes the dehydration of the S-form of NAD(P)HX at the expense of ADP, which is converted to AMP. Together with NAD(P)HX epimerase, which catalyzes the epimerization of the S- and R-forms, the enzyme allows the repair of both epimers of NAD(P)HX, a damaged form of NAD(P)H that is a result of enzymatic or heat-dependent hydration.</text>
</comment>
<evidence type="ECO:0000259" key="7">
    <source>
        <dbReference type="PROSITE" id="PS51383"/>
    </source>
</evidence>